<dbReference type="PANTHER" id="PTHR43475">
    <property type="entry name" value="METHYLTHIORIBOSE-1-PHOSPHATE ISOMERASE"/>
    <property type="match status" value="1"/>
</dbReference>
<evidence type="ECO:0000256" key="1">
    <source>
        <dbReference type="ARBA" id="ARBA00007251"/>
    </source>
</evidence>
<dbReference type="Gene3D" id="3.40.50.10470">
    <property type="entry name" value="Translation initiation factor eif-2b, domain 2"/>
    <property type="match status" value="1"/>
</dbReference>
<keyword evidence="4" id="KW-1185">Reference proteome</keyword>
<evidence type="ECO:0000256" key="2">
    <source>
        <dbReference type="RuleBase" id="RU003814"/>
    </source>
</evidence>
<comment type="caution">
    <text evidence="3">The sequence shown here is derived from an EMBL/GenBank/DDBJ whole genome shotgun (WGS) entry which is preliminary data.</text>
</comment>
<dbReference type="InterPro" id="IPR037171">
    <property type="entry name" value="NagB/RpiA_transferase-like"/>
</dbReference>
<evidence type="ECO:0008006" key="5">
    <source>
        <dbReference type="Google" id="ProtNLM"/>
    </source>
</evidence>
<dbReference type="GO" id="GO:0046523">
    <property type="term" value="F:S-methyl-5-thioribose-1-phosphate isomerase activity"/>
    <property type="evidence" value="ECO:0007669"/>
    <property type="project" value="TreeGrafter"/>
</dbReference>
<sequence>MAAVLMKERNISAVVVGADRVVANGDTANKIGTYQLALAAKYHKVPFYVSAPSTSIDMALMSGDEIEIEERPSCEMMFINNVPIAAPGVNCWNPSFDVTPAELITGGIVTELGVFPASELLNKFKTEEREAASLVLSIG</sequence>
<protein>
    <recommendedName>
        <fullName evidence="5">Methylthioribose-1-phosphate isomerase</fullName>
    </recommendedName>
</protein>
<dbReference type="EMBL" id="JAODUO010000014">
    <property type="protein sequence ID" value="KAK2193328.1"/>
    <property type="molecule type" value="Genomic_DNA"/>
</dbReference>
<name>A0AAD9UKX6_RIDPI</name>
<comment type="similarity">
    <text evidence="1 2">Belongs to the eIF-2B alpha/beta/delta subunits family.</text>
</comment>
<dbReference type="InterPro" id="IPR000649">
    <property type="entry name" value="IF-2B-related"/>
</dbReference>
<dbReference type="PANTHER" id="PTHR43475:SF1">
    <property type="entry name" value="METHYLTHIORIBOSE-1-PHOSPHATE ISOMERASE"/>
    <property type="match status" value="1"/>
</dbReference>
<dbReference type="Pfam" id="PF01008">
    <property type="entry name" value="IF-2B"/>
    <property type="match status" value="1"/>
</dbReference>
<proteinExistence type="inferred from homology"/>
<reference evidence="3" key="1">
    <citation type="journal article" date="2023" name="Mol. Biol. Evol.">
        <title>Third-Generation Sequencing Reveals the Adaptive Role of the Epigenome in Three Deep-Sea Polychaetes.</title>
        <authorList>
            <person name="Perez M."/>
            <person name="Aroh O."/>
            <person name="Sun Y."/>
            <person name="Lan Y."/>
            <person name="Juniper S.K."/>
            <person name="Young C.R."/>
            <person name="Angers B."/>
            <person name="Qian P.Y."/>
        </authorList>
    </citation>
    <scope>NUCLEOTIDE SEQUENCE</scope>
    <source>
        <strain evidence="3">R07B-5</strain>
    </source>
</reference>
<dbReference type="Proteomes" id="UP001209878">
    <property type="component" value="Unassembled WGS sequence"/>
</dbReference>
<dbReference type="AlphaFoldDB" id="A0AAD9UKX6"/>
<dbReference type="GO" id="GO:0019509">
    <property type="term" value="P:L-methionine salvage from methylthioadenosine"/>
    <property type="evidence" value="ECO:0007669"/>
    <property type="project" value="TreeGrafter"/>
</dbReference>
<evidence type="ECO:0000313" key="4">
    <source>
        <dbReference type="Proteomes" id="UP001209878"/>
    </source>
</evidence>
<dbReference type="SUPFAM" id="SSF100950">
    <property type="entry name" value="NagB/RpiA/CoA transferase-like"/>
    <property type="match status" value="1"/>
</dbReference>
<evidence type="ECO:0000313" key="3">
    <source>
        <dbReference type="EMBL" id="KAK2193328.1"/>
    </source>
</evidence>
<organism evidence="3 4">
    <name type="scientific">Ridgeia piscesae</name>
    <name type="common">Tubeworm</name>
    <dbReference type="NCBI Taxonomy" id="27915"/>
    <lineage>
        <taxon>Eukaryota</taxon>
        <taxon>Metazoa</taxon>
        <taxon>Spiralia</taxon>
        <taxon>Lophotrochozoa</taxon>
        <taxon>Annelida</taxon>
        <taxon>Polychaeta</taxon>
        <taxon>Sedentaria</taxon>
        <taxon>Canalipalpata</taxon>
        <taxon>Sabellida</taxon>
        <taxon>Siboglinidae</taxon>
        <taxon>Ridgeia</taxon>
    </lineage>
</organism>
<dbReference type="InterPro" id="IPR042529">
    <property type="entry name" value="IF_2B-like_C"/>
</dbReference>
<gene>
    <name evidence="3" type="ORF">NP493_15g02037</name>
</gene>
<accession>A0AAD9UKX6</accession>